<keyword evidence="2" id="KW-0418">Kinase</keyword>
<dbReference type="AlphaFoldDB" id="A0A834X452"/>
<keyword evidence="2" id="KW-0808">Transferase</keyword>
<gene>
    <name evidence="2" type="ORF">G2W53_005749</name>
</gene>
<feature type="compositionally biased region" description="Low complexity" evidence="1">
    <location>
        <begin position="23"/>
        <end position="32"/>
    </location>
</feature>
<feature type="compositionally biased region" description="Basic residues" evidence="1">
    <location>
        <begin position="37"/>
        <end position="50"/>
    </location>
</feature>
<protein>
    <submittedName>
        <fullName evidence="2">Putative membrane-associated kinase regulator 1</fullName>
    </submittedName>
</protein>
<dbReference type="EMBL" id="JAAIUW010000003">
    <property type="protein sequence ID" value="KAF7837267.1"/>
    <property type="molecule type" value="Genomic_DNA"/>
</dbReference>
<sequence length="217" mass="21611">MRYCTLDRALQLLHGRSVSVTHSSGGSASAAGEPTSRKHAGVAWRRPHRRRATRNAAFPSWMTTPSSVSPAAVVSVTTSRTTASPSSDTSLSPLSPSHSSASPTMTRIHCPGRGVVKTLELVVLGDGAGSRRVTVGEEGEVGDEGGVGVGGAAGGVSWSGGGGGGGGAGGGEEEGSNHGDAGREVERQELALVEELIGGAEGGGGFARGNGDGELEV</sequence>
<feature type="compositionally biased region" description="Basic and acidic residues" evidence="1">
    <location>
        <begin position="175"/>
        <end position="188"/>
    </location>
</feature>
<organism evidence="2 3">
    <name type="scientific">Senna tora</name>
    <dbReference type="NCBI Taxonomy" id="362788"/>
    <lineage>
        <taxon>Eukaryota</taxon>
        <taxon>Viridiplantae</taxon>
        <taxon>Streptophyta</taxon>
        <taxon>Embryophyta</taxon>
        <taxon>Tracheophyta</taxon>
        <taxon>Spermatophyta</taxon>
        <taxon>Magnoliopsida</taxon>
        <taxon>eudicotyledons</taxon>
        <taxon>Gunneridae</taxon>
        <taxon>Pentapetalae</taxon>
        <taxon>rosids</taxon>
        <taxon>fabids</taxon>
        <taxon>Fabales</taxon>
        <taxon>Fabaceae</taxon>
        <taxon>Caesalpinioideae</taxon>
        <taxon>Cassia clade</taxon>
        <taxon>Senna</taxon>
    </lineage>
</organism>
<feature type="compositionally biased region" description="Gly residues" evidence="1">
    <location>
        <begin position="154"/>
        <end position="170"/>
    </location>
</feature>
<proteinExistence type="predicted"/>
<evidence type="ECO:0000256" key="1">
    <source>
        <dbReference type="SAM" id="MobiDB-lite"/>
    </source>
</evidence>
<reference evidence="2" key="1">
    <citation type="submission" date="2020-09" db="EMBL/GenBank/DDBJ databases">
        <title>Genome-Enabled Discovery of Anthraquinone Biosynthesis in Senna tora.</title>
        <authorList>
            <person name="Kang S.-H."/>
            <person name="Pandey R.P."/>
            <person name="Lee C.-M."/>
            <person name="Sim J.-S."/>
            <person name="Jeong J.-T."/>
            <person name="Choi B.-S."/>
            <person name="Jung M."/>
            <person name="Ginzburg D."/>
            <person name="Zhao K."/>
            <person name="Won S.Y."/>
            <person name="Oh T.-J."/>
            <person name="Yu Y."/>
            <person name="Kim N.-H."/>
            <person name="Lee O.R."/>
            <person name="Lee T.-H."/>
            <person name="Bashyal P."/>
            <person name="Kim T.-S."/>
            <person name="Lee W.-H."/>
            <person name="Kawkins C."/>
            <person name="Kim C.-K."/>
            <person name="Kim J.S."/>
            <person name="Ahn B.O."/>
            <person name="Rhee S.Y."/>
            <person name="Sohng J.K."/>
        </authorList>
    </citation>
    <scope>NUCLEOTIDE SEQUENCE</scope>
    <source>
        <tissue evidence="2">Leaf</tissue>
    </source>
</reference>
<feature type="region of interest" description="Disordered" evidence="1">
    <location>
        <begin position="79"/>
        <end position="111"/>
    </location>
</feature>
<feature type="compositionally biased region" description="Low complexity" evidence="1">
    <location>
        <begin position="79"/>
        <end position="104"/>
    </location>
</feature>
<accession>A0A834X452</accession>
<evidence type="ECO:0000313" key="3">
    <source>
        <dbReference type="Proteomes" id="UP000634136"/>
    </source>
</evidence>
<evidence type="ECO:0000313" key="2">
    <source>
        <dbReference type="EMBL" id="KAF7837267.1"/>
    </source>
</evidence>
<dbReference type="Proteomes" id="UP000634136">
    <property type="component" value="Unassembled WGS sequence"/>
</dbReference>
<comment type="caution">
    <text evidence="2">The sequence shown here is derived from an EMBL/GenBank/DDBJ whole genome shotgun (WGS) entry which is preliminary data.</text>
</comment>
<feature type="region of interest" description="Disordered" evidence="1">
    <location>
        <begin position="154"/>
        <end position="188"/>
    </location>
</feature>
<feature type="region of interest" description="Disordered" evidence="1">
    <location>
        <begin position="19"/>
        <end position="50"/>
    </location>
</feature>
<keyword evidence="3" id="KW-1185">Reference proteome</keyword>
<name>A0A834X452_9FABA</name>
<dbReference type="GO" id="GO:0016301">
    <property type="term" value="F:kinase activity"/>
    <property type="evidence" value="ECO:0007669"/>
    <property type="project" value="UniProtKB-KW"/>
</dbReference>